<dbReference type="InterPro" id="IPR036259">
    <property type="entry name" value="MFS_trans_sf"/>
</dbReference>
<evidence type="ECO:0000256" key="5">
    <source>
        <dbReference type="ARBA" id="ARBA00022989"/>
    </source>
</evidence>
<dbReference type="AlphaFoldDB" id="A0A9P7B181"/>
<comment type="caution">
    <text evidence="10">The sequence shown here is derived from an EMBL/GenBank/DDBJ whole genome shotgun (WGS) entry which is preliminary data.</text>
</comment>
<feature type="transmembrane region" description="Helical" evidence="8">
    <location>
        <begin position="170"/>
        <end position="189"/>
    </location>
</feature>
<dbReference type="InterPro" id="IPR011701">
    <property type="entry name" value="MFS"/>
</dbReference>
<evidence type="ECO:0000313" key="11">
    <source>
        <dbReference type="Proteomes" id="UP000785200"/>
    </source>
</evidence>
<feature type="transmembrane region" description="Helical" evidence="8">
    <location>
        <begin position="195"/>
        <end position="217"/>
    </location>
</feature>
<feature type="transmembrane region" description="Helical" evidence="8">
    <location>
        <begin position="259"/>
        <end position="282"/>
    </location>
</feature>
<proteinExistence type="inferred from homology"/>
<dbReference type="Proteomes" id="UP000785200">
    <property type="component" value="Unassembled WGS sequence"/>
</dbReference>
<gene>
    <name evidence="10" type="ORF">D0Z07_0151</name>
</gene>
<name>A0A9P7B181_9HELO</name>
<dbReference type="CDD" id="cd17316">
    <property type="entry name" value="MFS_SV2_like"/>
    <property type="match status" value="1"/>
</dbReference>
<accession>A0A9P7B181</accession>
<keyword evidence="3" id="KW-0813">Transport</keyword>
<feature type="transmembrane region" description="Helical" evidence="8">
    <location>
        <begin position="527"/>
        <end position="546"/>
    </location>
</feature>
<feature type="region of interest" description="Disordered" evidence="7">
    <location>
        <begin position="31"/>
        <end position="66"/>
    </location>
</feature>
<dbReference type="FunFam" id="1.20.1250.20:FF:000171">
    <property type="entry name" value="MFS general substrate transporter"/>
    <property type="match status" value="1"/>
</dbReference>
<keyword evidence="5 8" id="KW-1133">Transmembrane helix</keyword>
<comment type="subcellular location">
    <subcellularLocation>
        <location evidence="1">Membrane</location>
        <topology evidence="1">Multi-pass membrane protein</topology>
    </subcellularLocation>
</comment>
<evidence type="ECO:0000256" key="3">
    <source>
        <dbReference type="ARBA" id="ARBA00022448"/>
    </source>
</evidence>
<feature type="domain" description="Major facilitator superfamily (MFS) profile" evidence="9">
    <location>
        <begin position="96"/>
        <end position="549"/>
    </location>
</feature>
<dbReference type="InterPro" id="IPR020846">
    <property type="entry name" value="MFS_dom"/>
</dbReference>
<evidence type="ECO:0000256" key="8">
    <source>
        <dbReference type="SAM" id="Phobius"/>
    </source>
</evidence>
<evidence type="ECO:0000256" key="2">
    <source>
        <dbReference type="ARBA" id="ARBA00008335"/>
    </source>
</evidence>
<feature type="transmembrane region" description="Helical" evidence="8">
    <location>
        <begin position="361"/>
        <end position="382"/>
    </location>
</feature>
<dbReference type="EMBL" id="VNKQ01000002">
    <property type="protein sequence ID" value="KAG0652920.1"/>
    <property type="molecule type" value="Genomic_DNA"/>
</dbReference>
<dbReference type="SUPFAM" id="SSF103473">
    <property type="entry name" value="MFS general substrate transporter"/>
    <property type="match status" value="1"/>
</dbReference>
<keyword evidence="6 8" id="KW-0472">Membrane</keyword>
<dbReference type="GO" id="GO:0016020">
    <property type="term" value="C:membrane"/>
    <property type="evidence" value="ECO:0007669"/>
    <property type="project" value="UniProtKB-SubCell"/>
</dbReference>
<evidence type="ECO:0000256" key="7">
    <source>
        <dbReference type="SAM" id="MobiDB-lite"/>
    </source>
</evidence>
<protein>
    <submittedName>
        <fullName evidence="10">MFS-type transporter</fullName>
    </submittedName>
</protein>
<sequence length="555" mass="60256">MGFLGLKFFEKEKLDPNVLVPLSHAKRHKVVEAEYQRRHSGEQKQVGEGKDKKDGSESESGVMQMSSAEYSPYTVEGLRAEVMEDMKNSGHDSAYDMKSLVINKAIQDIGMGSLWLQGVALTLPSLSTTFGITEKSVRYTTCSLFIGLCIGACFWGVGSDIMGRRLAFNMTLFIAGVFGIAAGAAPTWIGTCGLFAALGTGVGGNLPIDGALFLEFLPNANGALLTVLSVWWPVGQLVASLLGWAFLGSHYPVDQGWRYFVYTMGAMTFFMFLSRFLLFHLFESPKFLLSQGREEEAVAVVHGMARKNKKTTWLTVEILDEIGGAEEVKQVTKLSRSEIVRRKLSAFSGERFGPIFGDRKLAINTGLLWFCWLTIGMGYPLFNAFLPQYLKNGKGADGAPVSNYETYRNYAITSVVGVPGSMLAYWTVDIPRFGRRGTMATATLLSGIFLFLFTVSADSTYQLAFSSVEAFFQNIMYGVLYAYTPEVFPAPVRGTGTGVASFLNRVGGLCAPIIAANIPGSNPNAPVFVAGGLILAAGVAMIALPIETSGDKPKF</sequence>
<keyword evidence="4 8" id="KW-0812">Transmembrane</keyword>
<dbReference type="PANTHER" id="PTHR23511:SF5">
    <property type="entry name" value="MAJOR FACILITATOR-TYPE TRANSPORTER HXNZ-RELATED"/>
    <property type="match status" value="1"/>
</dbReference>
<feature type="transmembrane region" description="Helical" evidence="8">
    <location>
        <begin position="440"/>
        <end position="457"/>
    </location>
</feature>
<evidence type="ECO:0000313" key="10">
    <source>
        <dbReference type="EMBL" id="KAG0652920.1"/>
    </source>
</evidence>
<organism evidence="10 11">
    <name type="scientific">Hyphodiscus hymeniophilus</name>
    <dbReference type="NCBI Taxonomy" id="353542"/>
    <lineage>
        <taxon>Eukaryota</taxon>
        <taxon>Fungi</taxon>
        <taxon>Dikarya</taxon>
        <taxon>Ascomycota</taxon>
        <taxon>Pezizomycotina</taxon>
        <taxon>Leotiomycetes</taxon>
        <taxon>Helotiales</taxon>
        <taxon>Hyphodiscaceae</taxon>
        <taxon>Hyphodiscus</taxon>
    </lineage>
</organism>
<evidence type="ECO:0000259" key="9">
    <source>
        <dbReference type="PROSITE" id="PS50850"/>
    </source>
</evidence>
<dbReference type="Gene3D" id="1.20.1250.20">
    <property type="entry name" value="MFS general substrate transporter like domains"/>
    <property type="match status" value="1"/>
</dbReference>
<dbReference type="OrthoDB" id="4139357at2759"/>
<dbReference type="PANTHER" id="PTHR23511">
    <property type="entry name" value="SYNAPTIC VESICLE GLYCOPROTEIN 2"/>
    <property type="match status" value="1"/>
</dbReference>
<reference evidence="10" key="1">
    <citation type="submission" date="2019-07" db="EMBL/GenBank/DDBJ databases">
        <title>Hyphodiscus hymeniophilus genome sequencing and assembly.</title>
        <authorList>
            <person name="Kramer G."/>
            <person name="Nodwell J."/>
        </authorList>
    </citation>
    <scope>NUCLEOTIDE SEQUENCE</scope>
    <source>
        <strain evidence="10">ATCC 34498</strain>
    </source>
</reference>
<dbReference type="GO" id="GO:0022857">
    <property type="term" value="F:transmembrane transporter activity"/>
    <property type="evidence" value="ECO:0007669"/>
    <property type="project" value="InterPro"/>
</dbReference>
<dbReference type="PROSITE" id="PS50850">
    <property type="entry name" value="MFS"/>
    <property type="match status" value="1"/>
</dbReference>
<feature type="transmembrane region" description="Helical" evidence="8">
    <location>
        <begin position="138"/>
        <end position="158"/>
    </location>
</feature>
<evidence type="ECO:0000256" key="1">
    <source>
        <dbReference type="ARBA" id="ARBA00004141"/>
    </source>
</evidence>
<dbReference type="Pfam" id="PF07690">
    <property type="entry name" value="MFS_1"/>
    <property type="match status" value="1"/>
</dbReference>
<keyword evidence="11" id="KW-1185">Reference proteome</keyword>
<evidence type="ECO:0000256" key="4">
    <source>
        <dbReference type="ARBA" id="ARBA00022692"/>
    </source>
</evidence>
<feature type="transmembrane region" description="Helical" evidence="8">
    <location>
        <begin position="224"/>
        <end position="247"/>
    </location>
</feature>
<evidence type="ECO:0000256" key="6">
    <source>
        <dbReference type="ARBA" id="ARBA00023136"/>
    </source>
</evidence>
<feature type="compositionally biased region" description="Basic and acidic residues" evidence="7">
    <location>
        <begin position="31"/>
        <end position="56"/>
    </location>
</feature>
<comment type="similarity">
    <text evidence="2">Belongs to the major facilitator superfamily.</text>
</comment>
<feature type="transmembrane region" description="Helical" evidence="8">
    <location>
        <begin position="410"/>
        <end position="428"/>
    </location>
</feature>